<sequence>APFLMWMIHTQHQESEPTTTLRFFSP</sequence>
<protein>
    <submittedName>
        <fullName evidence="1">Uncharacterized protein</fullName>
    </submittedName>
</protein>
<feature type="non-terminal residue" evidence="1">
    <location>
        <position position="1"/>
    </location>
</feature>
<gene>
    <name evidence="1" type="ORF">METZ01_LOCUS263559</name>
</gene>
<dbReference type="AlphaFoldDB" id="A0A382JGB4"/>
<organism evidence="1">
    <name type="scientific">marine metagenome</name>
    <dbReference type="NCBI Taxonomy" id="408172"/>
    <lineage>
        <taxon>unclassified sequences</taxon>
        <taxon>metagenomes</taxon>
        <taxon>ecological metagenomes</taxon>
    </lineage>
</organism>
<proteinExistence type="predicted"/>
<dbReference type="EMBL" id="UINC01073946">
    <property type="protein sequence ID" value="SVC10705.1"/>
    <property type="molecule type" value="Genomic_DNA"/>
</dbReference>
<evidence type="ECO:0000313" key="1">
    <source>
        <dbReference type="EMBL" id="SVC10705.1"/>
    </source>
</evidence>
<accession>A0A382JGB4</accession>
<name>A0A382JGB4_9ZZZZ</name>
<reference evidence="1" key="1">
    <citation type="submission" date="2018-05" db="EMBL/GenBank/DDBJ databases">
        <authorList>
            <person name="Lanie J.A."/>
            <person name="Ng W.-L."/>
            <person name="Kazmierczak K.M."/>
            <person name="Andrzejewski T.M."/>
            <person name="Davidsen T.M."/>
            <person name="Wayne K.J."/>
            <person name="Tettelin H."/>
            <person name="Glass J.I."/>
            <person name="Rusch D."/>
            <person name="Podicherti R."/>
            <person name="Tsui H.-C.T."/>
            <person name="Winkler M.E."/>
        </authorList>
    </citation>
    <scope>NUCLEOTIDE SEQUENCE</scope>
</reference>